<keyword evidence="1" id="KW-0472">Membrane</keyword>
<protein>
    <submittedName>
        <fullName evidence="2">Uncharacterized protein</fullName>
    </submittedName>
</protein>
<keyword evidence="1" id="KW-1133">Transmembrane helix</keyword>
<feature type="transmembrane region" description="Helical" evidence="1">
    <location>
        <begin position="106"/>
        <end position="127"/>
    </location>
</feature>
<organism evidence="2 3">
    <name type="scientific">Rothia amarae</name>
    <dbReference type="NCBI Taxonomy" id="169480"/>
    <lineage>
        <taxon>Bacteria</taxon>
        <taxon>Bacillati</taxon>
        <taxon>Actinomycetota</taxon>
        <taxon>Actinomycetes</taxon>
        <taxon>Micrococcales</taxon>
        <taxon>Micrococcaceae</taxon>
        <taxon>Rothia</taxon>
    </lineage>
</organism>
<keyword evidence="3" id="KW-1185">Reference proteome</keyword>
<reference evidence="2 3" key="1">
    <citation type="submission" date="2020-09" db="EMBL/GenBank/DDBJ databases">
        <title>Investigation of environmental microbe.</title>
        <authorList>
            <person name="Ou Y."/>
            <person name="Kang Q."/>
        </authorList>
    </citation>
    <scope>NUCLEOTIDE SEQUENCE [LARGE SCALE GENOMIC DNA]</scope>
    <source>
        <strain evidence="2 3">KJZ-9</strain>
    </source>
</reference>
<evidence type="ECO:0000313" key="3">
    <source>
        <dbReference type="Proteomes" id="UP000516421"/>
    </source>
</evidence>
<sequence length="147" mass="17071">MPKPRFVTVTNDVKVLRSGSPWLPAIIYGVMFAPVLWLIIHNSFPVILWVVLIWVVQAIFRQFNWFGYPYDLKRTDPRKTVISNVLLIPLLLVMFFFIFAPEQTSTPLTAATSVGLGVIFMFITKYFSPWMYKEPRSEHFPAMKAEL</sequence>
<accession>A0A7H2BKC6</accession>
<keyword evidence="1" id="KW-0812">Transmembrane</keyword>
<feature type="transmembrane region" description="Helical" evidence="1">
    <location>
        <begin position="46"/>
        <end position="68"/>
    </location>
</feature>
<name>A0A7H2BKC6_9MICC</name>
<feature type="transmembrane region" description="Helical" evidence="1">
    <location>
        <begin position="21"/>
        <end position="40"/>
    </location>
</feature>
<dbReference type="AlphaFoldDB" id="A0A7H2BKC6"/>
<dbReference type="RefSeq" id="WP_145174088.1">
    <property type="nucleotide sequence ID" value="NZ_CP061538.1"/>
</dbReference>
<gene>
    <name evidence="2" type="ORF">IDM48_01325</name>
</gene>
<dbReference type="Proteomes" id="UP000516421">
    <property type="component" value="Chromosome"/>
</dbReference>
<proteinExistence type="predicted"/>
<dbReference type="KEGG" id="rama:IDM48_01325"/>
<dbReference type="EMBL" id="CP061538">
    <property type="protein sequence ID" value="QNV40122.1"/>
    <property type="molecule type" value="Genomic_DNA"/>
</dbReference>
<evidence type="ECO:0000256" key="1">
    <source>
        <dbReference type="SAM" id="Phobius"/>
    </source>
</evidence>
<feature type="transmembrane region" description="Helical" evidence="1">
    <location>
        <begin position="80"/>
        <end position="100"/>
    </location>
</feature>
<evidence type="ECO:0000313" key="2">
    <source>
        <dbReference type="EMBL" id="QNV40122.1"/>
    </source>
</evidence>